<dbReference type="InterPro" id="IPR007759">
    <property type="entry name" value="Asxl_HARE-HTH"/>
</dbReference>
<keyword evidence="4 5" id="KW-0238">DNA-binding</keyword>
<evidence type="ECO:0008006" key="12">
    <source>
        <dbReference type="Google" id="ProtNLM"/>
    </source>
</evidence>
<evidence type="ECO:0000256" key="5">
    <source>
        <dbReference type="RuleBase" id="RU000682"/>
    </source>
</evidence>
<dbReference type="Pfam" id="PF02791">
    <property type="entry name" value="DDT"/>
    <property type="match status" value="1"/>
</dbReference>
<dbReference type="STRING" id="1157962.A0A250X9P1"/>
<dbReference type="PROSITE" id="PS51913">
    <property type="entry name" value="HTH_HARE"/>
    <property type="match status" value="1"/>
</dbReference>
<keyword evidence="3 4" id="KW-0539">Nucleus</keyword>
<dbReference type="EMBL" id="BEGY01000045">
    <property type="protein sequence ID" value="GAX79787.1"/>
    <property type="molecule type" value="Genomic_DNA"/>
</dbReference>
<evidence type="ECO:0000256" key="3">
    <source>
        <dbReference type="ARBA" id="ARBA00023242"/>
    </source>
</evidence>
<feature type="region of interest" description="Disordered" evidence="6">
    <location>
        <begin position="662"/>
        <end position="709"/>
    </location>
</feature>
<gene>
    <name evidence="10" type="ORF">CEUSTIGMA_g7227.t1</name>
</gene>
<feature type="compositionally biased region" description="Polar residues" evidence="6">
    <location>
        <begin position="643"/>
        <end position="653"/>
    </location>
</feature>
<feature type="DNA-binding region" description="Homeobox" evidence="4">
    <location>
        <begin position="19"/>
        <end position="78"/>
    </location>
</feature>
<feature type="compositionally biased region" description="Acidic residues" evidence="6">
    <location>
        <begin position="686"/>
        <end position="702"/>
    </location>
</feature>
<proteinExistence type="predicted"/>
<evidence type="ECO:0000313" key="10">
    <source>
        <dbReference type="EMBL" id="GAX79787.1"/>
    </source>
</evidence>
<feature type="region of interest" description="Disordered" evidence="6">
    <location>
        <begin position="634"/>
        <end position="653"/>
    </location>
</feature>
<dbReference type="GO" id="GO:0005634">
    <property type="term" value="C:nucleus"/>
    <property type="evidence" value="ECO:0007669"/>
    <property type="project" value="UniProtKB-SubCell"/>
</dbReference>
<dbReference type="GO" id="GO:0006357">
    <property type="term" value="P:regulation of transcription by RNA polymerase II"/>
    <property type="evidence" value="ECO:0007669"/>
    <property type="project" value="InterPro"/>
</dbReference>
<dbReference type="InterPro" id="IPR028942">
    <property type="entry name" value="WHIM1_dom"/>
</dbReference>
<dbReference type="SUPFAM" id="SSF46689">
    <property type="entry name" value="Homeodomain-like"/>
    <property type="match status" value="1"/>
</dbReference>
<dbReference type="Pfam" id="PF15613">
    <property type="entry name" value="WSD"/>
    <property type="match status" value="1"/>
</dbReference>
<feature type="compositionally biased region" description="Basic and acidic residues" evidence="6">
    <location>
        <begin position="1347"/>
        <end position="1358"/>
    </location>
</feature>
<comment type="caution">
    <text evidence="10">The sequence shown here is derived from an EMBL/GenBank/DDBJ whole genome shotgun (WGS) entry which is preliminary data.</text>
</comment>
<evidence type="ECO:0000256" key="2">
    <source>
        <dbReference type="ARBA" id="ARBA00023163"/>
    </source>
</evidence>
<comment type="subcellular location">
    <subcellularLocation>
        <location evidence="1 4 5">Nucleus</location>
    </subcellularLocation>
</comment>
<dbReference type="Gene3D" id="1.10.10.60">
    <property type="entry name" value="Homeodomain-like"/>
    <property type="match status" value="1"/>
</dbReference>
<evidence type="ECO:0000256" key="1">
    <source>
        <dbReference type="ARBA" id="ARBA00004123"/>
    </source>
</evidence>
<name>A0A250X9P1_9CHLO</name>
<dbReference type="Pfam" id="PF00046">
    <property type="entry name" value="Homeodomain"/>
    <property type="match status" value="1"/>
</dbReference>
<dbReference type="CDD" id="cd00086">
    <property type="entry name" value="homeodomain"/>
    <property type="match status" value="1"/>
</dbReference>
<dbReference type="InterPro" id="IPR028941">
    <property type="entry name" value="WHIM2_dom"/>
</dbReference>
<feature type="compositionally biased region" description="Acidic residues" evidence="6">
    <location>
        <begin position="1402"/>
        <end position="1411"/>
    </location>
</feature>
<dbReference type="PROSITE" id="PS50827">
    <property type="entry name" value="DDT"/>
    <property type="match status" value="1"/>
</dbReference>
<evidence type="ECO:0000259" key="7">
    <source>
        <dbReference type="PROSITE" id="PS50071"/>
    </source>
</evidence>
<reference evidence="10 11" key="1">
    <citation type="submission" date="2017-08" db="EMBL/GenBank/DDBJ databases">
        <title>Acidophilic green algal genome provides insights into adaptation to an acidic environment.</title>
        <authorList>
            <person name="Hirooka S."/>
            <person name="Hirose Y."/>
            <person name="Kanesaki Y."/>
            <person name="Higuchi S."/>
            <person name="Fujiwara T."/>
            <person name="Onuma R."/>
            <person name="Era A."/>
            <person name="Ohbayashi R."/>
            <person name="Uzuka A."/>
            <person name="Nozaki H."/>
            <person name="Yoshikawa H."/>
            <person name="Miyagishima S.Y."/>
        </authorList>
    </citation>
    <scope>NUCLEOTIDE SEQUENCE [LARGE SCALE GENOMIC DNA]</scope>
    <source>
        <strain evidence="10 11">NIES-2499</strain>
    </source>
</reference>
<dbReference type="Proteomes" id="UP000232323">
    <property type="component" value="Unassembled WGS sequence"/>
</dbReference>
<dbReference type="SMART" id="SM00389">
    <property type="entry name" value="HOX"/>
    <property type="match status" value="1"/>
</dbReference>
<sequence length="1411" mass="152619">MDLSNEQVPGLEGSESKTAVKRSLPKTPLQKETLEAAFNVNQFPSEEYRRALGERIELTEQQVQAWFINRRRRDKKPEGVPPLVSEAAATVEPAPALLPTQAPAPALLPKKSSAKKWSAPRVPSLATVGNGSSASYQLQPDHASYAVAAVPSDLQELIDFAATTIEGYCTDGPELGYFFDEPPVAAGVSAHTSKRKMIVFDGYVAEADEMGVRRHDLSEVEHTDERFSKFERERAREEAKRLKEAEKVRLAQEKEQKKLELQKEKERKAEEKKKAIEDKKREKEMAKAMAHQDKQLSRVRHHHGSGPPDDLDLEWERLIAAAGFSESDQVTEVGLETTSATPVGTPGPGPALTRPAFPPTSLSLQPAFPFEVGDELGGEMLMIWNFMYSFSDILGIPTPAFDDLMHSIMEGGLTGAVPLLHISLLRIVQADMEEAYAAGASTTVGPGTSLDRALAFYGGMLEEAWGWGFDVDSWRAHLNAVTWPEILRQVAIMAGAGPKRVKPQRGGKPKVGVEGEDVAYSESGEIYLRMPTRFGVGTMKAAAWLVLSESGPAGLTVSDIAHQMQKKGLRDLKSTKTPEASIAGAMSRDAVFVRVAPSTFALQTVITHQRKILGKQALTPLQKDFPADILTSQGETEAGRGHPSNNGQHNTNGIKQEEGAVHATPNEGQRSGATPVPSKEGNHAEEEGEYSDSGDEDDEDGGGDGSRHDRVPQWMQQLMYEEYSTLDVGDKLAALSFLISIVLNGPTVRAKLDEREEQAAKLKKMLLEEAKNEKKKKASAPPLGGKGPTAITEKAAPDEGPSGEGGPSIEVPPGKDVEGSADVFMTEAVSAEQTVTAGIETEGGAAVAASSAEGGHTVATAPLSSSEPVTDGHATASLQADAIASLQAEEEEEEDCKKASQGIDALRKVDEENRLRMEPLGLDRRHNRYWRFVPLKHNPSDPNTGRIFIEDSRNGSWKLIHTLEQYVQLKAALDPRGVREMELAAELERLKDVLTQSMPAPPLTLSLSSDYGVGSSEAASSSALSAVKLQAERFLPISWSEEAPGQEDGSVLNVLRKQLKDLEAALPPSAVIVGGLDREDWLYRLHHASSPRQLRSCLGELEALLVPGFLAKEFVRIPRVVDRIFVSEDASLGMNPPSHHGAEAQPTSAASLSPQLTGQTTLPEYLYWLPPTCAALSLRLATLDASLLFDPSSGCTGRDQITGYRYMLRPPVARPHQLPRAATLPAVSASISMPVLAFGRIRPLKLIPDLPVVALAKGYFEFSMPDVESQRKSVSQAGGVKGEVSETWRLRPALAVRLGLTTVKVKGGGPGKSTAGVGVITGITITTKGKGTTKSTIKPSKNKKKTREVDSDSDKDYGEGYDDGLDNIIVDGPKYEYNAAGQGTSDPRKSKKKKTGPGELYMDLEMDEQVH</sequence>
<dbReference type="Pfam" id="PF05066">
    <property type="entry name" value="HARE-HTH"/>
    <property type="match status" value="1"/>
</dbReference>
<feature type="region of interest" description="Disordered" evidence="6">
    <location>
        <begin position="771"/>
        <end position="818"/>
    </location>
</feature>
<evidence type="ECO:0000259" key="9">
    <source>
        <dbReference type="PROSITE" id="PS51913"/>
    </source>
</evidence>
<dbReference type="InterPro" id="IPR044977">
    <property type="entry name" value="RLT1-3"/>
</dbReference>
<dbReference type="GO" id="GO:0003677">
    <property type="term" value="F:DNA binding"/>
    <property type="evidence" value="ECO:0007669"/>
    <property type="project" value="UniProtKB-UniRule"/>
</dbReference>
<organism evidence="10 11">
    <name type="scientific">Chlamydomonas eustigma</name>
    <dbReference type="NCBI Taxonomy" id="1157962"/>
    <lineage>
        <taxon>Eukaryota</taxon>
        <taxon>Viridiplantae</taxon>
        <taxon>Chlorophyta</taxon>
        <taxon>core chlorophytes</taxon>
        <taxon>Chlorophyceae</taxon>
        <taxon>CS clade</taxon>
        <taxon>Chlamydomonadales</taxon>
        <taxon>Chlamydomonadaceae</taxon>
        <taxon>Chlamydomonas</taxon>
    </lineage>
</organism>
<dbReference type="Pfam" id="PF15612">
    <property type="entry name" value="WHIM1"/>
    <property type="match status" value="1"/>
</dbReference>
<dbReference type="InterPro" id="IPR018501">
    <property type="entry name" value="DDT_dom"/>
</dbReference>
<keyword evidence="4 5" id="KW-0371">Homeobox</keyword>
<feature type="compositionally biased region" description="Low complexity" evidence="6">
    <location>
        <begin position="1329"/>
        <end position="1339"/>
    </location>
</feature>
<feature type="compositionally biased region" description="Polar residues" evidence="6">
    <location>
        <begin position="1145"/>
        <end position="1154"/>
    </location>
</feature>
<feature type="domain" description="Homeobox" evidence="7">
    <location>
        <begin position="17"/>
        <end position="77"/>
    </location>
</feature>
<evidence type="ECO:0000256" key="6">
    <source>
        <dbReference type="SAM" id="MobiDB-lite"/>
    </source>
</evidence>
<feature type="region of interest" description="Disordered" evidence="6">
    <location>
        <begin position="1"/>
        <end position="30"/>
    </location>
</feature>
<dbReference type="InterPro" id="IPR009057">
    <property type="entry name" value="Homeodomain-like_sf"/>
</dbReference>
<dbReference type="PANTHER" id="PTHR36968:SF5">
    <property type="entry name" value="HOMEOBOX-DDT DOMAIN PROTEIN RLT2"/>
    <property type="match status" value="1"/>
</dbReference>
<feature type="domain" description="HTH HARE-type" evidence="9">
    <location>
        <begin position="537"/>
        <end position="605"/>
    </location>
</feature>
<feature type="region of interest" description="Disordered" evidence="6">
    <location>
        <begin position="1329"/>
        <end position="1411"/>
    </location>
</feature>
<keyword evidence="2" id="KW-0804">Transcription</keyword>
<protein>
    <recommendedName>
        <fullName evidence="12">Homeobox domain-containing protein</fullName>
    </recommendedName>
</protein>
<feature type="region of interest" description="Disordered" evidence="6">
    <location>
        <begin position="259"/>
        <end position="310"/>
    </location>
</feature>
<feature type="compositionally biased region" description="Basic and acidic residues" evidence="6">
    <location>
        <begin position="259"/>
        <end position="296"/>
    </location>
</feature>
<dbReference type="InterPro" id="IPR001356">
    <property type="entry name" value="HD"/>
</dbReference>
<dbReference type="PROSITE" id="PS50071">
    <property type="entry name" value="HOMEOBOX_2"/>
    <property type="match status" value="1"/>
</dbReference>
<feature type="domain" description="DDT" evidence="8">
    <location>
        <begin position="374"/>
        <end position="434"/>
    </location>
</feature>
<accession>A0A250X9P1</accession>
<dbReference type="OrthoDB" id="6159439at2759"/>
<keyword evidence="11" id="KW-1185">Reference proteome</keyword>
<feature type="region of interest" description="Disordered" evidence="6">
    <location>
        <begin position="1135"/>
        <end position="1154"/>
    </location>
</feature>
<evidence type="ECO:0000313" key="11">
    <source>
        <dbReference type="Proteomes" id="UP000232323"/>
    </source>
</evidence>
<evidence type="ECO:0000256" key="4">
    <source>
        <dbReference type="PROSITE-ProRule" id="PRU00108"/>
    </source>
</evidence>
<dbReference type="PANTHER" id="PTHR36968">
    <property type="entry name" value="HOMEOBOX-DDT DOMAIN PROTEIN RLT2"/>
    <property type="match status" value="1"/>
</dbReference>
<evidence type="ECO:0000259" key="8">
    <source>
        <dbReference type="PROSITE" id="PS50827"/>
    </source>
</evidence>